<evidence type="ECO:0000259" key="18">
    <source>
        <dbReference type="Pfam" id="PF13304"/>
    </source>
</evidence>
<comment type="caution">
    <text evidence="20">The sequence shown here is derived from an EMBL/GenBank/DDBJ whole genome shotgun (WGS) entry which is preliminary data.</text>
</comment>
<gene>
    <name evidence="20" type="ORF">BCUN_2066</name>
</gene>
<dbReference type="SUPFAM" id="SSF52540">
    <property type="entry name" value="P-loop containing nucleoside triphosphate hydrolases"/>
    <property type="match status" value="2"/>
</dbReference>
<evidence type="ECO:0000256" key="8">
    <source>
        <dbReference type="ARBA" id="ARBA00022771"/>
    </source>
</evidence>
<dbReference type="GO" id="GO:0005524">
    <property type="term" value="F:ATP binding"/>
    <property type="evidence" value="ECO:0007669"/>
    <property type="project" value="UniProtKB-KW"/>
</dbReference>
<dbReference type="GO" id="GO:0005737">
    <property type="term" value="C:cytoplasm"/>
    <property type="evidence" value="ECO:0007669"/>
    <property type="project" value="UniProtKB-SubCell"/>
</dbReference>
<dbReference type="InterPro" id="IPR003959">
    <property type="entry name" value="ATPase_AAA_core"/>
</dbReference>
<dbReference type="eggNOG" id="COG0178">
    <property type="taxonomic scope" value="Bacteria"/>
</dbReference>
<evidence type="ECO:0000256" key="3">
    <source>
        <dbReference type="ARBA" id="ARBA00022723"/>
    </source>
</evidence>
<accession>A0A087AZK2</accession>
<dbReference type="Pfam" id="PF13304">
    <property type="entry name" value="AAA_21"/>
    <property type="match status" value="1"/>
</dbReference>
<dbReference type="PANTHER" id="PTHR43152:SF1">
    <property type="entry name" value="UVRA PROTEIN"/>
    <property type="match status" value="1"/>
</dbReference>
<evidence type="ECO:0000256" key="14">
    <source>
        <dbReference type="ARBA" id="ARBA00038000"/>
    </source>
</evidence>
<keyword evidence="10" id="KW-0067">ATP-binding</keyword>
<evidence type="ECO:0000256" key="7">
    <source>
        <dbReference type="ARBA" id="ARBA00022769"/>
    </source>
</evidence>
<protein>
    <recommendedName>
        <fullName evidence="15">UvrABC system protein A</fullName>
    </recommendedName>
    <alternativeName>
        <fullName evidence="16">Excinuclease ABC subunit A</fullName>
    </alternativeName>
</protein>
<keyword evidence="21" id="KW-1185">Reference proteome</keyword>
<feature type="domain" description="ATPase AAA-type core" evidence="18">
    <location>
        <begin position="755"/>
        <end position="810"/>
    </location>
</feature>
<evidence type="ECO:0000256" key="1">
    <source>
        <dbReference type="ARBA" id="ARBA00004496"/>
    </source>
</evidence>
<dbReference type="EMBL" id="JGYV01000005">
    <property type="protein sequence ID" value="KFI64202.1"/>
    <property type="molecule type" value="Genomic_DNA"/>
</dbReference>
<dbReference type="STRING" id="1688.BCUN_2066"/>
<feature type="domain" description="UvrA DNA-binding" evidence="19">
    <location>
        <begin position="209"/>
        <end position="288"/>
    </location>
</feature>
<keyword evidence="7" id="KW-0228">DNA excision</keyword>
<comment type="subcellular location">
    <subcellularLocation>
        <location evidence="1">Cytoplasm</location>
    </subcellularLocation>
</comment>
<evidence type="ECO:0000256" key="5">
    <source>
        <dbReference type="ARBA" id="ARBA00022741"/>
    </source>
</evidence>
<sequence>MGRSTPHPGHQGKNPMPNQPSTPTAIEVRGGAVNNLKDIDVDIPLHRFVAISGLSGSGKSSLAMGILYAEGSRRYLEALSTYTRRRISQAKATQAQSVRHIPSALALRQRPGVPSERSTVGSMTEIFNVIRLIFSRLGSVVCPNGHRLEPTLKIAQVMDLPNTPGSGMGILTCPECGVEFMAHSAEDFSFNAAGACPTCSGTGQVRTLDETKLIGDPDLTLDDGVVQSWHLPGRNFMPTVARVLGVRTDVPWKDLTDRERDIVLNGQETQVSVDFPTSTGRVFHTDNTLYENAHNAVLNFGKTAKSDRSLAQANRFYHFSTCPTCHGTRLDPDLLKQTVAGMTIADADDLTLGDLPDWQRKVLDWLPNNMQELAHRLFADLEDDLQPLLELGLDYLQLSRVGNTLSTGELQRIQLSRTLRTETTGVLYVLDEPSVGLHPDNIRGLIHVFRQLIAQGNSLVVVDHDVDIIAQADWVIEIGPGSGDAGGTVVAAGTPADLADDPQSKIGPFLAGRAPLLQDAPTFDPAAKSAKWIDITVTDRFNLHDVSARFPAKRMSVVTGFSGAGKTTLVLDSLVPSIEARKAKKALPAWVGAFESPVRQVVSVDSTPVGKNTRSSVATYSGIMDRLRRLYASLPESRERGFGIAHFSYNNKEGQCPTCQGLGRITLDLQFLPDMEQVCPTCNSNRYKPEIQAIRWNGRSIVDVLALSVREALDVFGDQPDIEHELELLDEVGLGYLTLGEDTPTLSGGEAQRLKLAGHMDRRQASTLFVFDEPTVGLHPLDVQTLLHVFRRLQSQGATLLVITHDLDLMANADWLVDLGPHGGAAGGRILAAGRPLDLVRQWRAADAAASKPSVETGRHDDALQIRHDGPSHPADDGTSLAQSLTLNYLSRHLGEQLGS</sequence>
<dbReference type="Pfam" id="PF17755">
    <property type="entry name" value="UvrA_DNA-bind"/>
    <property type="match status" value="1"/>
</dbReference>
<keyword evidence="8" id="KW-0863">Zinc-finger</keyword>
<evidence type="ECO:0000256" key="4">
    <source>
        <dbReference type="ARBA" id="ARBA00022737"/>
    </source>
</evidence>
<evidence type="ECO:0000256" key="2">
    <source>
        <dbReference type="ARBA" id="ARBA00022490"/>
    </source>
</evidence>
<evidence type="ECO:0000313" key="20">
    <source>
        <dbReference type="EMBL" id="KFI64202.1"/>
    </source>
</evidence>
<evidence type="ECO:0000256" key="11">
    <source>
        <dbReference type="ARBA" id="ARBA00022881"/>
    </source>
</evidence>
<keyword evidence="3" id="KW-0479">Metal-binding</keyword>
<dbReference type="AlphaFoldDB" id="A0A087AZK2"/>
<keyword evidence="6" id="KW-0227">DNA damage</keyword>
<keyword evidence="5" id="KW-0547">Nucleotide-binding</keyword>
<dbReference type="GO" id="GO:0004518">
    <property type="term" value="F:nuclease activity"/>
    <property type="evidence" value="ECO:0007669"/>
    <property type="project" value="UniProtKB-KW"/>
</dbReference>
<proteinExistence type="inferred from homology"/>
<keyword evidence="11" id="KW-0267">Excision nuclease</keyword>
<evidence type="ECO:0000256" key="9">
    <source>
        <dbReference type="ARBA" id="ARBA00022833"/>
    </source>
</evidence>
<evidence type="ECO:0000256" key="6">
    <source>
        <dbReference type="ARBA" id="ARBA00022763"/>
    </source>
</evidence>
<dbReference type="Gene3D" id="1.20.1580.10">
    <property type="entry name" value="ABC transporter ATPase like domain"/>
    <property type="match status" value="2"/>
</dbReference>
<evidence type="ECO:0000256" key="13">
    <source>
        <dbReference type="ARBA" id="ARBA00023204"/>
    </source>
</evidence>
<evidence type="ECO:0000313" key="21">
    <source>
        <dbReference type="Proteomes" id="UP000029067"/>
    </source>
</evidence>
<dbReference type="Gene3D" id="3.40.50.300">
    <property type="entry name" value="P-loop containing nucleotide triphosphate hydrolases"/>
    <property type="match status" value="2"/>
</dbReference>
<reference evidence="20 21" key="1">
    <citation type="submission" date="2014-03" db="EMBL/GenBank/DDBJ databases">
        <title>Genomics of Bifidobacteria.</title>
        <authorList>
            <person name="Ventura M."/>
            <person name="Milani C."/>
            <person name="Lugli G.A."/>
        </authorList>
    </citation>
    <scope>NUCLEOTIDE SEQUENCE [LARGE SCALE GENOMIC DNA]</scope>
    <source>
        <strain evidence="20 21">LMG 10738</strain>
    </source>
</reference>
<feature type="region of interest" description="Disordered" evidence="17">
    <location>
        <begin position="1"/>
        <end position="25"/>
    </location>
</feature>
<comment type="similarity">
    <text evidence="14">Belongs to the ABC transporter superfamily. UvrA family.</text>
</comment>
<keyword evidence="4" id="KW-0677">Repeat</keyword>
<keyword evidence="12" id="KW-0238">DNA-binding</keyword>
<keyword evidence="9" id="KW-0862">Zinc</keyword>
<dbReference type="InterPro" id="IPR041552">
    <property type="entry name" value="UvrA_DNA-bd"/>
</dbReference>
<evidence type="ECO:0000256" key="10">
    <source>
        <dbReference type="ARBA" id="ARBA00022840"/>
    </source>
</evidence>
<name>A0A087AZK2_9BIFI</name>
<evidence type="ECO:0000256" key="17">
    <source>
        <dbReference type="SAM" id="MobiDB-lite"/>
    </source>
</evidence>
<keyword evidence="13" id="KW-0234">DNA repair</keyword>
<evidence type="ECO:0000256" key="15">
    <source>
        <dbReference type="ARBA" id="ARBA00039316"/>
    </source>
</evidence>
<dbReference type="InterPro" id="IPR027417">
    <property type="entry name" value="P-loop_NTPase"/>
</dbReference>
<dbReference type="GO" id="GO:0003677">
    <property type="term" value="F:DNA binding"/>
    <property type="evidence" value="ECO:0007669"/>
    <property type="project" value="UniProtKB-KW"/>
</dbReference>
<dbReference type="Proteomes" id="UP000029067">
    <property type="component" value="Unassembled WGS sequence"/>
</dbReference>
<evidence type="ECO:0000256" key="16">
    <source>
        <dbReference type="ARBA" id="ARBA00042156"/>
    </source>
</evidence>
<dbReference type="Gene3D" id="1.10.8.280">
    <property type="entry name" value="ABC transporter ATPase domain-like"/>
    <property type="match status" value="1"/>
</dbReference>
<evidence type="ECO:0000256" key="12">
    <source>
        <dbReference type="ARBA" id="ARBA00023125"/>
    </source>
</evidence>
<dbReference type="GO" id="GO:0008270">
    <property type="term" value="F:zinc ion binding"/>
    <property type="evidence" value="ECO:0007669"/>
    <property type="project" value="UniProtKB-KW"/>
</dbReference>
<dbReference type="GO" id="GO:0006281">
    <property type="term" value="P:DNA repair"/>
    <property type="evidence" value="ECO:0007669"/>
    <property type="project" value="UniProtKB-KW"/>
</dbReference>
<evidence type="ECO:0000259" key="19">
    <source>
        <dbReference type="Pfam" id="PF17755"/>
    </source>
</evidence>
<dbReference type="PANTHER" id="PTHR43152">
    <property type="entry name" value="UVRABC SYSTEM PROTEIN A"/>
    <property type="match status" value="1"/>
</dbReference>
<keyword evidence="2" id="KW-0963">Cytoplasm</keyword>
<organism evidence="20 21">
    <name type="scientific">Bifidobacterium cuniculi</name>
    <dbReference type="NCBI Taxonomy" id="1688"/>
    <lineage>
        <taxon>Bacteria</taxon>
        <taxon>Bacillati</taxon>
        <taxon>Actinomycetota</taxon>
        <taxon>Actinomycetes</taxon>
        <taxon>Bifidobacteriales</taxon>
        <taxon>Bifidobacteriaceae</taxon>
        <taxon>Bifidobacterium</taxon>
    </lineage>
</organism>